<feature type="region of interest" description="Disordered" evidence="2">
    <location>
        <begin position="279"/>
        <end position="304"/>
    </location>
</feature>
<dbReference type="RefSeq" id="WP_369313309.1">
    <property type="nucleotide sequence ID" value="NZ_JBEHZE010000001.1"/>
</dbReference>
<gene>
    <name evidence="4" type="ORF">ABFZ84_07305</name>
</gene>
<dbReference type="GO" id="GO:0016787">
    <property type="term" value="F:hydrolase activity"/>
    <property type="evidence" value="ECO:0007669"/>
    <property type="project" value="UniProtKB-KW"/>
</dbReference>
<protein>
    <submittedName>
        <fullName evidence="4">Carbon-nitrogen hydrolase family protein</fullName>
    </submittedName>
</protein>
<dbReference type="PROSITE" id="PS01227">
    <property type="entry name" value="UPF0012"/>
    <property type="match status" value="1"/>
</dbReference>
<name>A0ABV3Z3H7_9PROT</name>
<proteinExistence type="inferred from homology"/>
<dbReference type="EMBL" id="JBEHZE010000001">
    <property type="protein sequence ID" value="MEX6633354.1"/>
    <property type="molecule type" value="Genomic_DNA"/>
</dbReference>
<dbReference type="SUPFAM" id="SSF56317">
    <property type="entry name" value="Carbon-nitrogen hydrolase"/>
    <property type="match status" value="1"/>
</dbReference>
<dbReference type="PANTHER" id="PTHR23088">
    <property type="entry name" value="NITRILASE-RELATED"/>
    <property type="match status" value="1"/>
</dbReference>
<organism evidence="4 5">
    <name type="scientific">Hyphococcus lacteus</name>
    <dbReference type="NCBI Taxonomy" id="3143536"/>
    <lineage>
        <taxon>Bacteria</taxon>
        <taxon>Pseudomonadati</taxon>
        <taxon>Pseudomonadota</taxon>
        <taxon>Alphaproteobacteria</taxon>
        <taxon>Parvularculales</taxon>
        <taxon>Parvularculaceae</taxon>
        <taxon>Hyphococcus</taxon>
    </lineage>
</organism>
<dbReference type="CDD" id="cd07197">
    <property type="entry name" value="nitrilase"/>
    <property type="match status" value="1"/>
</dbReference>
<evidence type="ECO:0000313" key="4">
    <source>
        <dbReference type="EMBL" id="MEX6633354.1"/>
    </source>
</evidence>
<dbReference type="InterPro" id="IPR003010">
    <property type="entry name" value="C-N_Hydrolase"/>
</dbReference>
<dbReference type="Gene3D" id="3.60.110.10">
    <property type="entry name" value="Carbon-nitrogen hydrolase"/>
    <property type="match status" value="1"/>
</dbReference>
<feature type="compositionally biased region" description="Basic and acidic residues" evidence="2">
    <location>
        <begin position="295"/>
        <end position="304"/>
    </location>
</feature>
<dbReference type="PROSITE" id="PS50263">
    <property type="entry name" value="CN_HYDROLASE"/>
    <property type="match status" value="1"/>
</dbReference>
<sequence length="304" mass="33183">MSKLGIAAIQLAGDKNNNFDLFEREVRAIARRFPWVSLVTVGELALHGASIDAAEEANGPTETRLKALAAELGLWLVPGSIYEKREGKIYNVTPVINPEGEIIARHDKMYPFLPYEKGVATGSTYCVFDVPGVGRLGVAICYDMWFPEVIRTLAGMGAEAILLPTMTNTIDRDVEVAIARANAAINQCYFIDVNVAGAQGNGRSVFYGPGGELLHECGSGRDIVTLELNFEQVRNARERGWHGLGQVLKSFRDTPIEFPFHSSHGQRSQEMAHLGPLELPTASSLSGKGEMNFGGEKHKLKVVE</sequence>
<reference evidence="4 5" key="1">
    <citation type="submission" date="2024-05" db="EMBL/GenBank/DDBJ databases">
        <title>Three bacterial strains, DH-69, EH-24, and ECK-19 isolated from coastal sediments.</title>
        <authorList>
            <person name="Ye Y.-Q."/>
            <person name="Du Z.-J."/>
        </authorList>
    </citation>
    <scope>NUCLEOTIDE SEQUENCE [LARGE SCALE GENOMIC DNA]</scope>
    <source>
        <strain evidence="4 5">ECK-19</strain>
    </source>
</reference>
<keyword evidence="5" id="KW-1185">Reference proteome</keyword>
<comment type="similarity">
    <text evidence="1">Belongs to the carbon-nitrogen hydrolase superfamily. NIT1/NIT2 family.</text>
</comment>
<dbReference type="Pfam" id="PF00795">
    <property type="entry name" value="CN_hydrolase"/>
    <property type="match status" value="1"/>
</dbReference>
<evidence type="ECO:0000256" key="2">
    <source>
        <dbReference type="SAM" id="MobiDB-lite"/>
    </source>
</evidence>
<evidence type="ECO:0000313" key="5">
    <source>
        <dbReference type="Proteomes" id="UP001560685"/>
    </source>
</evidence>
<dbReference type="PANTHER" id="PTHR23088:SF27">
    <property type="entry name" value="DEAMINATED GLUTATHIONE AMIDASE"/>
    <property type="match status" value="1"/>
</dbReference>
<dbReference type="InterPro" id="IPR036526">
    <property type="entry name" value="C-N_Hydrolase_sf"/>
</dbReference>
<dbReference type="InterPro" id="IPR001110">
    <property type="entry name" value="UPF0012_CS"/>
</dbReference>
<evidence type="ECO:0000259" key="3">
    <source>
        <dbReference type="PROSITE" id="PS50263"/>
    </source>
</evidence>
<feature type="domain" description="CN hydrolase" evidence="3">
    <location>
        <begin position="4"/>
        <end position="230"/>
    </location>
</feature>
<keyword evidence="4" id="KW-0378">Hydrolase</keyword>
<comment type="caution">
    <text evidence="4">The sequence shown here is derived from an EMBL/GenBank/DDBJ whole genome shotgun (WGS) entry which is preliminary data.</text>
</comment>
<evidence type="ECO:0000256" key="1">
    <source>
        <dbReference type="ARBA" id="ARBA00010613"/>
    </source>
</evidence>
<accession>A0ABV3Z3H7</accession>
<dbReference type="Proteomes" id="UP001560685">
    <property type="component" value="Unassembled WGS sequence"/>
</dbReference>